<dbReference type="PRINTS" id="PR00405">
    <property type="entry name" value="REVINTRACTNG"/>
</dbReference>
<dbReference type="FunFam" id="1.10.220.150:FF:000009">
    <property type="entry name" value="stromal membrane-associated protein 1 isoform X1"/>
    <property type="match status" value="1"/>
</dbReference>
<dbReference type="PANTHER" id="PTHR45705">
    <property type="entry name" value="FI20236P1"/>
    <property type="match status" value="1"/>
</dbReference>
<dbReference type="PROSITE" id="PS50115">
    <property type="entry name" value="ARFGAP"/>
    <property type="match status" value="1"/>
</dbReference>
<evidence type="ECO:0000313" key="9">
    <source>
        <dbReference type="Proteomes" id="UP001146793"/>
    </source>
</evidence>
<evidence type="ECO:0000256" key="4">
    <source>
        <dbReference type="ARBA" id="ARBA00022833"/>
    </source>
</evidence>
<keyword evidence="1" id="KW-0343">GTPase activation</keyword>
<dbReference type="PANTHER" id="PTHR45705:SF1">
    <property type="entry name" value="FI20236P1"/>
    <property type="match status" value="1"/>
</dbReference>
<evidence type="ECO:0000259" key="7">
    <source>
        <dbReference type="PROSITE" id="PS50115"/>
    </source>
</evidence>
<dbReference type="GO" id="GO:0005737">
    <property type="term" value="C:cytoplasm"/>
    <property type="evidence" value="ECO:0007669"/>
    <property type="project" value="TreeGrafter"/>
</dbReference>
<evidence type="ECO:0000256" key="5">
    <source>
        <dbReference type="PROSITE-ProRule" id="PRU00288"/>
    </source>
</evidence>
<dbReference type="InterPro" id="IPR037278">
    <property type="entry name" value="ARFGAP/RecO"/>
</dbReference>
<dbReference type="GO" id="GO:0005096">
    <property type="term" value="F:GTPase activator activity"/>
    <property type="evidence" value="ECO:0007669"/>
    <property type="project" value="UniProtKB-KW"/>
</dbReference>
<protein>
    <submittedName>
        <fullName evidence="8">Adp-ribosylation factor gtpase-activating protein</fullName>
    </submittedName>
</protein>
<dbReference type="InterPro" id="IPR038508">
    <property type="entry name" value="ArfGAP_dom_sf"/>
</dbReference>
<organism evidence="8 9">
    <name type="scientific">Anaeramoeba flamelloides</name>
    <dbReference type="NCBI Taxonomy" id="1746091"/>
    <lineage>
        <taxon>Eukaryota</taxon>
        <taxon>Metamonada</taxon>
        <taxon>Anaeramoebidae</taxon>
        <taxon>Anaeramoeba</taxon>
    </lineage>
</organism>
<keyword evidence="2" id="KW-0479">Metal-binding</keyword>
<evidence type="ECO:0000256" key="3">
    <source>
        <dbReference type="ARBA" id="ARBA00022771"/>
    </source>
</evidence>
<dbReference type="AlphaFoldDB" id="A0AAV8A4H3"/>
<feature type="region of interest" description="Disordered" evidence="6">
    <location>
        <begin position="132"/>
        <end position="196"/>
    </location>
</feature>
<gene>
    <name evidence="8" type="ORF">M0812_05351</name>
</gene>
<dbReference type="Pfam" id="PF01412">
    <property type="entry name" value="ArfGap"/>
    <property type="match status" value="1"/>
</dbReference>
<dbReference type="Gene3D" id="1.10.220.150">
    <property type="entry name" value="Arf GTPase activating protein"/>
    <property type="match status" value="1"/>
</dbReference>
<dbReference type="SMART" id="SM00105">
    <property type="entry name" value="ArfGap"/>
    <property type="match status" value="1"/>
</dbReference>
<evidence type="ECO:0000256" key="2">
    <source>
        <dbReference type="ARBA" id="ARBA00022723"/>
    </source>
</evidence>
<dbReference type="InterPro" id="IPR001164">
    <property type="entry name" value="ArfGAP_dom"/>
</dbReference>
<sequence length="380" mass="44369">MAYRKKRQAMNELSSLLKIPGNQKCADCGAVGPRWASINLGIFLCIKCSGIHRSLGVQISQVRSVTLDSWPLQQVKKMKEIGNTRSNEYWEAKLPEGFHRPNNEQIFKLERFIRDKYQRKLYVGKIPKLQETSNKKSQSGYKKISKPKKQFRGSSDDDQDLGSTKSKKTKQTVKIIKPPKSTNKGSSSQTFKNKQQPLHEIDLIGMDFDQYQYQYQSQNQNQNFGFQQQNNQQQSQRRQNNQTQNQNNQQFQQQQQQQRQQQQFQTQQQQQQQQQQQMQQRNDDLIFLDVGTRLPQETGFNKNAIMSMFSQPNVKKQRYQLGLKGFQNIQNRNKFNQGRRMNTGFNTNPNMGFNSRFNSGLNIRSNGFGTFNNQSSFGKF</sequence>
<feature type="compositionally biased region" description="Polar residues" evidence="6">
    <location>
        <begin position="181"/>
        <end position="196"/>
    </location>
</feature>
<dbReference type="InterPro" id="IPR051718">
    <property type="entry name" value="ARF_GTPase-activating"/>
</dbReference>
<feature type="region of interest" description="Disordered" evidence="6">
    <location>
        <begin position="227"/>
        <end position="257"/>
    </location>
</feature>
<dbReference type="CDD" id="cd08204">
    <property type="entry name" value="ArfGap"/>
    <property type="match status" value="1"/>
</dbReference>
<evidence type="ECO:0000256" key="1">
    <source>
        <dbReference type="ARBA" id="ARBA00022468"/>
    </source>
</evidence>
<feature type="domain" description="Arf-GAP" evidence="7">
    <location>
        <begin position="7"/>
        <end position="133"/>
    </location>
</feature>
<accession>A0AAV8A4H3</accession>
<reference evidence="8" key="1">
    <citation type="submission" date="2022-08" db="EMBL/GenBank/DDBJ databases">
        <title>Novel sulphate-reducing endosymbionts in the free-living metamonad Anaeramoeba.</title>
        <authorList>
            <person name="Jerlstrom-Hultqvist J."/>
            <person name="Cepicka I."/>
            <person name="Gallot-Lavallee L."/>
            <person name="Salas-Leiva D."/>
            <person name="Curtis B.A."/>
            <person name="Zahonova K."/>
            <person name="Pipaliya S."/>
            <person name="Dacks J."/>
            <person name="Roger A.J."/>
        </authorList>
    </citation>
    <scope>NUCLEOTIDE SEQUENCE</scope>
    <source>
        <strain evidence="8">Busselton2</strain>
    </source>
</reference>
<dbReference type="Proteomes" id="UP001146793">
    <property type="component" value="Unassembled WGS sequence"/>
</dbReference>
<keyword evidence="3 5" id="KW-0863">Zinc-finger</keyword>
<proteinExistence type="predicted"/>
<keyword evidence="4" id="KW-0862">Zinc</keyword>
<dbReference type="GO" id="GO:0008270">
    <property type="term" value="F:zinc ion binding"/>
    <property type="evidence" value="ECO:0007669"/>
    <property type="project" value="UniProtKB-KW"/>
</dbReference>
<dbReference type="SUPFAM" id="SSF57863">
    <property type="entry name" value="ArfGap/RecO-like zinc finger"/>
    <property type="match status" value="1"/>
</dbReference>
<dbReference type="EMBL" id="JANTQA010000012">
    <property type="protein sequence ID" value="KAJ3449206.1"/>
    <property type="molecule type" value="Genomic_DNA"/>
</dbReference>
<evidence type="ECO:0000313" key="8">
    <source>
        <dbReference type="EMBL" id="KAJ3449206.1"/>
    </source>
</evidence>
<name>A0AAV8A4H3_9EUKA</name>
<comment type="caution">
    <text evidence="8">The sequence shown here is derived from an EMBL/GenBank/DDBJ whole genome shotgun (WGS) entry which is preliminary data.</text>
</comment>
<evidence type="ECO:0000256" key="6">
    <source>
        <dbReference type="SAM" id="MobiDB-lite"/>
    </source>
</evidence>